<evidence type="ECO:0000256" key="2">
    <source>
        <dbReference type="ARBA" id="ARBA00022475"/>
    </source>
</evidence>
<evidence type="ECO:0000256" key="5">
    <source>
        <dbReference type="ARBA" id="ARBA00023136"/>
    </source>
</evidence>
<accession>A0ABD3M7F5</accession>
<name>A0ABD3M7F5_9STRA</name>
<comment type="caution">
    <text evidence="8">The sequence shown here is derived from an EMBL/GenBank/DDBJ whole genome shotgun (WGS) entry which is preliminary data.</text>
</comment>
<comment type="subcellular location">
    <subcellularLocation>
        <location evidence="1">Cell membrane</location>
    </subcellularLocation>
</comment>
<dbReference type="Proteomes" id="UP001530293">
    <property type="component" value="Unassembled WGS sequence"/>
</dbReference>
<sequence>MVQSIQASQDPIAQGGDDDAVQRMDKDDGTTESASALLPYRIGGPNTSLPFFVESFLGWSLCLSCLTISGYHYVKSTMLSSGWNYLISFNRRARRNLQGMFGGTIEHGPMDQESNHPNLLATGNEAPWIPLTTHSRAELERQSPWERYQSLLRILEKKYPEVLTSSVEVDNDVGCKDCNNNNLPPNIALADAALIRVLHHDNICRRLASLALRPYDPSNFAESPSNENSHTPTARSYTTTLPKQLPHNQLLQRMSKHWNHFLALPSLEDVKSFRHLPSCGEIPVATSHNKIRANDANYSCRISLILPAFRESGSHLLTKLTKALEISQDPNEVEVIIVDAGGCNDLEVCLAERDTVDSEDNHYWGRISIFSHDSGGGRGPCLNFGASVATGRILTFCHSDTMLPYHWDGRIVSTLEFDSEHSTEPMINDRRANSCAFSFGIDTSREGLCMPFEKVNTLYYPPGVKAVEFSANLRTHLYSLPYGDQVLSLHACIFHFLGGFPDQCLMEDYELVSLLRHRAALISSPSYSSGNGEREKLAIISGEPALCSPRRWQKFGVLYVTYMNSTFVNLYAGASKMGPDDLYRRYYGTAPPTRNAAESPWELELVKILAD</sequence>
<dbReference type="EMBL" id="JALLBG020000303">
    <property type="protein sequence ID" value="KAL3756465.1"/>
    <property type="molecule type" value="Genomic_DNA"/>
</dbReference>
<dbReference type="Gene3D" id="3.90.550.10">
    <property type="entry name" value="Spore Coat Polysaccharide Biosynthesis Protein SpsA, Chain A"/>
    <property type="match status" value="1"/>
</dbReference>
<feature type="compositionally biased region" description="Polar residues" evidence="6">
    <location>
        <begin position="1"/>
        <end position="11"/>
    </location>
</feature>
<keyword evidence="3" id="KW-0328">Glycosyltransferase</keyword>
<gene>
    <name evidence="8" type="ORF">ACHAWU_009859</name>
</gene>
<evidence type="ECO:0000313" key="9">
    <source>
        <dbReference type="Proteomes" id="UP001530293"/>
    </source>
</evidence>
<dbReference type="AlphaFoldDB" id="A0ABD3M7F5"/>
<dbReference type="PANTHER" id="PTHR43646">
    <property type="entry name" value="GLYCOSYLTRANSFERASE"/>
    <property type="match status" value="1"/>
</dbReference>
<keyword evidence="5" id="KW-0472">Membrane</keyword>
<evidence type="ECO:0000256" key="6">
    <source>
        <dbReference type="SAM" id="MobiDB-lite"/>
    </source>
</evidence>
<dbReference type="GO" id="GO:0016757">
    <property type="term" value="F:glycosyltransferase activity"/>
    <property type="evidence" value="ECO:0007669"/>
    <property type="project" value="UniProtKB-KW"/>
</dbReference>
<evidence type="ECO:0000259" key="7">
    <source>
        <dbReference type="Pfam" id="PF00535"/>
    </source>
</evidence>
<dbReference type="InterPro" id="IPR029044">
    <property type="entry name" value="Nucleotide-diphossugar_trans"/>
</dbReference>
<feature type="domain" description="Glycosyltransferase 2-like" evidence="7">
    <location>
        <begin position="303"/>
        <end position="418"/>
    </location>
</feature>
<evidence type="ECO:0000313" key="8">
    <source>
        <dbReference type="EMBL" id="KAL3756465.1"/>
    </source>
</evidence>
<keyword evidence="2" id="KW-1003">Cell membrane</keyword>
<dbReference type="PANTHER" id="PTHR43646:SF2">
    <property type="entry name" value="GLYCOSYLTRANSFERASE 2-LIKE DOMAIN-CONTAINING PROTEIN"/>
    <property type="match status" value="1"/>
</dbReference>
<dbReference type="Pfam" id="PF00535">
    <property type="entry name" value="Glycos_transf_2"/>
    <property type="match status" value="1"/>
</dbReference>
<dbReference type="InterPro" id="IPR001173">
    <property type="entry name" value="Glyco_trans_2-like"/>
</dbReference>
<reference evidence="8 9" key="1">
    <citation type="submission" date="2024-10" db="EMBL/GenBank/DDBJ databases">
        <title>Updated reference genomes for cyclostephanoid diatoms.</title>
        <authorList>
            <person name="Roberts W.R."/>
            <person name="Alverson A.J."/>
        </authorList>
    </citation>
    <scope>NUCLEOTIDE SEQUENCE [LARGE SCALE GENOMIC DNA]</scope>
    <source>
        <strain evidence="8 9">AJA232-27</strain>
    </source>
</reference>
<evidence type="ECO:0000256" key="1">
    <source>
        <dbReference type="ARBA" id="ARBA00004236"/>
    </source>
</evidence>
<keyword evidence="9" id="KW-1185">Reference proteome</keyword>
<evidence type="ECO:0000256" key="3">
    <source>
        <dbReference type="ARBA" id="ARBA00022676"/>
    </source>
</evidence>
<protein>
    <recommendedName>
        <fullName evidence="7">Glycosyltransferase 2-like domain-containing protein</fullName>
    </recommendedName>
</protein>
<organism evidence="8 9">
    <name type="scientific">Discostella pseudostelligera</name>
    <dbReference type="NCBI Taxonomy" id="259834"/>
    <lineage>
        <taxon>Eukaryota</taxon>
        <taxon>Sar</taxon>
        <taxon>Stramenopiles</taxon>
        <taxon>Ochrophyta</taxon>
        <taxon>Bacillariophyta</taxon>
        <taxon>Coscinodiscophyceae</taxon>
        <taxon>Thalassiosirophycidae</taxon>
        <taxon>Stephanodiscales</taxon>
        <taxon>Stephanodiscaceae</taxon>
        <taxon>Discostella</taxon>
    </lineage>
</organism>
<evidence type="ECO:0000256" key="4">
    <source>
        <dbReference type="ARBA" id="ARBA00022679"/>
    </source>
</evidence>
<feature type="region of interest" description="Disordered" evidence="6">
    <location>
        <begin position="1"/>
        <end position="28"/>
    </location>
</feature>
<dbReference type="SUPFAM" id="SSF53448">
    <property type="entry name" value="Nucleotide-diphospho-sugar transferases"/>
    <property type="match status" value="1"/>
</dbReference>
<proteinExistence type="predicted"/>
<keyword evidence="4" id="KW-0808">Transferase</keyword>
<dbReference type="GO" id="GO:0005886">
    <property type="term" value="C:plasma membrane"/>
    <property type="evidence" value="ECO:0007669"/>
    <property type="project" value="UniProtKB-SubCell"/>
</dbReference>